<protein>
    <submittedName>
        <fullName evidence="3">Alpha/beta hydrolase</fullName>
    </submittedName>
</protein>
<comment type="caution">
    <text evidence="3">The sequence shown here is derived from an EMBL/GenBank/DDBJ whole genome shotgun (WGS) entry which is preliminary data.</text>
</comment>
<dbReference type="InterPro" id="IPR050471">
    <property type="entry name" value="AB_hydrolase"/>
</dbReference>
<feature type="signal peptide" evidence="1">
    <location>
        <begin position="1"/>
        <end position="22"/>
    </location>
</feature>
<evidence type="ECO:0000313" key="4">
    <source>
        <dbReference type="Proteomes" id="UP000297762"/>
    </source>
</evidence>
<evidence type="ECO:0000256" key="1">
    <source>
        <dbReference type="SAM" id="SignalP"/>
    </source>
</evidence>
<sequence length="297" mass="33349">MSRFKYLSIFFGMLFSILNCMSSTPFVLKEQPPKFSSEPTERGNAQIGDLSIYYEVHGKNEGIPLVLLNGGGSTIETTYSKLLPIFSKHRRVIALDEQAHGRTGDRKGPLRFHTSADDVAGLLKHLKIEKVDVLGFSNGASVALHLAVRHPKLVNKLVFASSMSKKSGAFPQFWEYMKKTSFEEMPQTLKDVFLQVNPDPQKLRNMYEKDVERMQNFKDLSDKEVASIKIPTLIVQGDRDVPKLEHAVELVRLIPNARLLVLPAGHGDYLGEAIGGKQDRYPELTASLIEDFLDGYK</sequence>
<dbReference type="AlphaFoldDB" id="A0A4R9JYT0"/>
<keyword evidence="4" id="KW-1185">Reference proteome</keyword>
<feature type="chain" id="PRO_5020968750" evidence="1">
    <location>
        <begin position="23"/>
        <end position="297"/>
    </location>
</feature>
<name>A0A4R9JYT0_9LEPT</name>
<dbReference type="GO" id="GO:0004806">
    <property type="term" value="F:triacylglycerol lipase activity"/>
    <property type="evidence" value="ECO:0007669"/>
    <property type="project" value="TreeGrafter"/>
</dbReference>
<evidence type="ECO:0000313" key="3">
    <source>
        <dbReference type="EMBL" id="TGL57692.1"/>
    </source>
</evidence>
<dbReference type="SUPFAM" id="SSF53474">
    <property type="entry name" value="alpha/beta-Hydrolases"/>
    <property type="match status" value="1"/>
</dbReference>
<dbReference type="Gene3D" id="3.40.50.1820">
    <property type="entry name" value="alpha/beta hydrolase"/>
    <property type="match status" value="1"/>
</dbReference>
<dbReference type="Pfam" id="PF00561">
    <property type="entry name" value="Abhydrolase_1"/>
    <property type="match status" value="1"/>
</dbReference>
<dbReference type="GO" id="GO:0046503">
    <property type="term" value="P:glycerolipid catabolic process"/>
    <property type="evidence" value="ECO:0007669"/>
    <property type="project" value="TreeGrafter"/>
</dbReference>
<dbReference type="PANTHER" id="PTHR43433:SF5">
    <property type="entry name" value="AB HYDROLASE-1 DOMAIN-CONTAINING PROTEIN"/>
    <property type="match status" value="1"/>
</dbReference>
<reference evidence="3" key="1">
    <citation type="journal article" date="2019" name="PLoS Negl. Trop. Dis.">
        <title>Revisiting the worldwide diversity of Leptospira species in the environment.</title>
        <authorList>
            <person name="Vincent A.T."/>
            <person name="Schiettekatte O."/>
            <person name="Bourhy P."/>
            <person name="Veyrier F.J."/>
            <person name="Picardeau M."/>
        </authorList>
    </citation>
    <scope>NUCLEOTIDE SEQUENCE [LARGE SCALE GENOMIC DNA]</scope>
    <source>
        <strain evidence="3">201702455</strain>
    </source>
</reference>
<dbReference type="InterPro" id="IPR029058">
    <property type="entry name" value="AB_hydrolase_fold"/>
</dbReference>
<dbReference type="RefSeq" id="WP_135651590.1">
    <property type="nucleotide sequence ID" value="NZ_RQGF01000043.1"/>
</dbReference>
<keyword evidence="1" id="KW-0732">Signal</keyword>
<organism evidence="3 4">
    <name type="scientific">Leptospira sarikeiensis</name>
    <dbReference type="NCBI Taxonomy" id="2484943"/>
    <lineage>
        <taxon>Bacteria</taxon>
        <taxon>Pseudomonadati</taxon>
        <taxon>Spirochaetota</taxon>
        <taxon>Spirochaetia</taxon>
        <taxon>Leptospirales</taxon>
        <taxon>Leptospiraceae</taxon>
        <taxon>Leptospira</taxon>
    </lineage>
</organism>
<feature type="domain" description="AB hydrolase-1" evidence="2">
    <location>
        <begin position="64"/>
        <end position="192"/>
    </location>
</feature>
<dbReference type="Proteomes" id="UP000297762">
    <property type="component" value="Unassembled WGS sequence"/>
</dbReference>
<gene>
    <name evidence="3" type="ORF">EHQ64_20085</name>
</gene>
<dbReference type="EMBL" id="RQGF01000043">
    <property type="protein sequence ID" value="TGL57692.1"/>
    <property type="molecule type" value="Genomic_DNA"/>
</dbReference>
<proteinExistence type="predicted"/>
<keyword evidence="3" id="KW-0378">Hydrolase</keyword>
<dbReference type="InterPro" id="IPR000073">
    <property type="entry name" value="AB_hydrolase_1"/>
</dbReference>
<dbReference type="OrthoDB" id="6191536at2"/>
<evidence type="ECO:0000259" key="2">
    <source>
        <dbReference type="Pfam" id="PF00561"/>
    </source>
</evidence>
<dbReference type="PANTHER" id="PTHR43433">
    <property type="entry name" value="HYDROLASE, ALPHA/BETA FOLD FAMILY PROTEIN"/>
    <property type="match status" value="1"/>
</dbReference>
<accession>A0A4R9JYT0</accession>